<dbReference type="GO" id="GO:0016746">
    <property type="term" value="F:acyltransferase activity"/>
    <property type="evidence" value="ECO:0007669"/>
    <property type="project" value="UniProtKB-KW"/>
</dbReference>
<dbReference type="Gene3D" id="3.40.630.30">
    <property type="match status" value="1"/>
</dbReference>
<name>A0A5S4ZUE8_9FIRM</name>
<dbReference type="RefSeq" id="WP_166511109.1">
    <property type="nucleotide sequence ID" value="NZ_VNHM01000004.1"/>
</dbReference>
<evidence type="ECO:0008006" key="6">
    <source>
        <dbReference type="Google" id="ProtNLM"/>
    </source>
</evidence>
<dbReference type="PANTHER" id="PTHR36449:SF1">
    <property type="entry name" value="ACETYLTRANSFERASE"/>
    <property type="match status" value="1"/>
</dbReference>
<comment type="caution">
    <text evidence="4">The sequence shown here is derived from an EMBL/GenBank/DDBJ whole genome shotgun (WGS) entry which is preliminary data.</text>
</comment>
<dbReference type="InterPro" id="IPR016181">
    <property type="entry name" value="Acyl_CoA_acyltransferase"/>
</dbReference>
<evidence type="ECO:0000313" key="4">
    <source>
        <dbReference type="EMBL" id="TYO96610.1"/>
    </source>
</evidence>
<proteinExistence type="predicted"/>
<dbReference type="AlphaFoldDB" id="A0A5S4ZUE8"/>
<reference evidence="4 5" key="1">
    <citation type="submission" date="2019-07" db="EMBL/GenBank/DDBJ databases">
        <title>Genomic Encyclopedia of Type Strains, Phase I: the one thousand microbial genomes (KMG-I) project.</title>
        <authorList>
            <person name="Kyrpides N."/>
        </authorList>
    </citation>
    <scope>NUCLEOTIDE SEQUENCE [LARGE SCALE GENOMIC DNA]</scope>
    <source>
        <strain evidence="4 5">DSM 6562</strain>
    </source>
</reference>
<organism evidence="4 5">
    <name type="scientific">Desulfallas thermosapovorans DSM 6562</name>
    <dbReference type="NCBI Taxonomy" id="1121431"/>
    <lineage>
        <taxon>Bacteria</taxon>
        <taxon>Bacillati</taxon>
        <taxon>Bacillota</taxon>
        <taxon>Clostridia</taxon>
        <taxon>Eubacteriales</taxon>
        <taxon>Desulfallaceae</taxon>
        <taxon>Desulfallas</taxon>
    </lineage>
</organism>
<dbReference type="PANTHER" id="PTHR36449">
    <property type="entry name" value="ACETYLTRANSFERASE-RELATED"/>
    <property type="match status" value="1"/>
</dbReference>
<evidence type="ECO:0000256" key="2">
    <source>
        <dbReference type="ARBA" id="ARBA00022679"/>
    </source>
</evidence>
<dbReference type="Proteomes" id="UP000323166">
    <property type="component" value="Unassembled WGS sequence"/>
</dbReference>
<gene>
    <name evidence="4" type="ORF">LX24_01079</name>
</gene>
<dbReference type="EMBL" id="VNHM01000004">
    <property type="protein sequence ID" value="TYO96610.1"/>
    <property type="molecule type" value="Genomic_DNA"/>
</dbReference>
<dbReference type="SUPFAM" id="SSF55729">
    <property type="entry name" value="Acyl-CoA N-acyltransferases (Nat)"/>
    <property type="match status" value="1"/>
</dbReference>
<sequence>MTGYTLINLREMIEHLGEDKTKIILSNFMCPLNKDVDDFLKSKSIEFSKQGIAITYLVFASNKNENVLIGYFTLATKIIMVYRTSLSNTLRKRITKFAQYDNDFKRYVFPAPLIGQLSKNFFNGYDKLISGDELLKLACDKIKAIQREIGGRVVYLECEDNPKLINFYSANGFVQFGKRKLDRDEVGLMQGEYLVQLLKYLKP</sequence>
<keyword evidence="2" id="KW-0808">Transferase</keyword>
<keyword evidence="3" id="KW-0012">Acyltransferase</keyword>
<keyword evidence="5" id="KW-1185">Reference proteome</keyword>
<evidence type="ECO:0000313" key="5">
    <source>
        <dbReference type="Proteomes" id="UP000323166"/>
    </source>
</evidence>
<keyword evidence="1" id="KW-1277">Toxin-antitoxin system</keyword>
<evidence type="ECO:0000256" key="1">
    <source>
        <dbReference type="ARBA" id="ARBA00022649"/>
    </source>
</evidence>
<accession>A0A5S4ZUE8</accession>
<protein>
    <recommendedName>
        <fullName evidence="6">Acetyltransferase (GNAT) family protein</fullName>
    </recommendedName>
</protein>
<evidence type="ECO:0000256" key="3">
    <source>
        <dbReference type="ARBA" id="ARBA00023315"/>
    </source>
</evidence>